<dbReference type="EMBL" id="JADNRY010000045">
    <property type="protein sequence ID" value="KAF9070039.1"/>
    <property type="molecule type" value="Genomic_DNA"/>
</dbReference>
<organism evidence="2 3">
    <name type="scientific">Rhodocollybia butyracea</name>
    <dbReference type="NCBI Taxonomy" id="206335"/>
    <lineage>
        <taxon>Eukaryota</taxon>
        <taxon>Fungi</taxon>
        <taxon>Dikarya</taxon>
        <taxon>Basidiomycota</taxon>
        <taxon>Agaricomycotina</taxon>
        <taxon>Agaricomycetes</taxon>
        <taxon>Agaricomycetidae</taxon>
        <taxon>Agaricales</taxon>
        <taxon>Marasmiineae</taxon>
        <taxon>Omphalotaceae</taxon>
        <taxon>Rhodocollybia</taxon>
    </lineage>
</organism>
<reference evidence="2" key="1">
    <citation type="submission" date="2020-11" db="EMBL/GenBank/DDBJ databases">
        <authorList>
            <consortium name="DOE Joint Genome Institute"/>
            <person name="Ahrendt S."/>
            <person name="Riley R."/>
            <person name="Andreopoulos W."/>
            <person name="Labutti K."/>
            <person name="Pangilinan J."/>
            <person name="Ruiz-Duenas F.J."/>
            <person name="Barrasa J.M."/>
            <person name="Sanchez-Garcia M."/>
            <person name="Camarero S."/>
            <person name="Miyauchi S."/>
            <person name="Serrano A."/>
            <person name="Linde D."/>
            <person name="Babiker R."/>
            <person name="Drula E."/>
            <person name="Ayuso-Fernandez I."/>
            <person name="Pacheco R."/>
            <person name="Padilla G."/>
            <person name="Ferreira P."/>
            <person name="Barriuso J."/>
            <person name="Kellner H."/>
            <person name="Castanera R."/>
            <person name="Alfaro M."/>
            <person name="Ramirez L."/>
            <person name="Pisabarro A.G."/>
            <person name="Kuo A."/>
            <person name="Tritt A."/>
            <person name="Lipzen A."/>
            <person name="He G."/>
            <person name="Yan M."/>
            <person name="Ng V."/>
            <person name="Cullen D."/>
            <person name="Martin F."/>
            <person name="Rosso M.-N."/>
            <person name="Henrissat B."/>
            <person name="Hibbett D."/>
            <person name="Martinez A.T."/>
            <person name="Grigoriev I.V."/>
        </authorList>
    </citation>
    <scope>NUCLEOTIDE SEQUENCE</scope>
    <source>
        <strain evidence="2">AH 40177</strain>
    </source>
</reference>
<keyword evidence="1" id="KW-1133">Transmembrane helix</keyword>
<gene>
    <name evidence="2" type="ORF">BDP27DRAFT_1324597</name>
</gene>
<dbReference type="Proteomes" id="UP000772434">
    <property type="component" value="Unassembled WGS sequence"/>
</dbReference>
<accession>A0A9P5U8M5</accession>
<proteinExistence type="predicted"/>
<keyword evidence="1" id="KW-0472">Membrane</keyword>
<dbReference type="AlphaFoldDB" id="A0A9P5U8M5"/>
<feature type="non-terminal residue" evidence="2">
    <location>
        <position position="1"/>
    </location>
</feature>
<protein>
    <submittedName>
        <fullName evidence="2">Uncharacterized protein</fullName>
    </submittedName>
</protein>
<keyword evidence="3" id="KW-1185">Reference proteome</keyword>
<keyword evidence="1" id="KW-0812">Transmembrane</keyword>
<comment type="caution">
    <text evidence="2">The sequence shown here is derived from an EMBL/GenBank/DDBJ whole genome shotgun (WGS) entry which is preliminary data.</text>
</comment>
<feature type="transmembrane region" description="Helical" evidence="1">
    <location>
        <begin position="91"/>
        <end position="109"/>
    </location>
</feature>
<name>A0A9P5U8M5_9AGAR</name>
<sequence length="302" mass="35123">MLGNWGPKASWYLLRYVRTGLISSHFNSHNISSKLAKQSSFCSLAPSRSNSRHSGGFALYKTHCAFSFRHVGAQEYTTFRRRSVNWRKREIPWGLVAGFGAFGYYIYYYELSRRWPGYLLRNLDESKFPSVNWDSPLETVSYLRDLDYLCFRYGDQMIRQPLVAISQETKTIQEILQAIDFFLRLSREDLERIVKFRVINVQEVEIDSIVSRLVTSQFQMHKTMKEVAHQVHSLLDHPPRWESRTLGYDLREIARVVLKANYTLLGLAMEHSTKNMLTHCHLALTDVGNEGASNAIKIRTED</sequence>
<evidence type="ECO:0000313" key="2">
    <source>
        <dbReference type="EMBL" id="KAF9070039.1"/>
    </source>
</evidence>
<evidence type="ECO:0000256" key="1">
    <source>
        <dbReference type="SAM" id="Phobius"/>
    </source>
</evidence>
<evidence type="ECO:0000313" key="3">
    <source>
        <dbReference type="Proteomes" id="UP000772434"/>
    </source>
</evidence>